<dbReference type="Pfam" id="PF04260">
    <property type="entry name" value="DUF436"/>
    <property type="match status" value="1"/>
</dbReference>
<protein>
    <recommendedName>
        <fullName evidence="1">UPF0340 protein LUCI_1774</fullName>
    </recommendedName>
</protein>
<dbReference type="OrthoDB" id="9803187at2"/>
<dbReference type="SUPFAM" id="SSF110710">
    <property type="entry name" value="TTHA0583/YokD-like"/>
    <property type="match status" value="1"/>
</dbReference>
<dbReference type="Gene3D" id="3.40.50.10360">
    <property type="entry name" value="Hypothetical protein TT1679"/>
    <property type="match status" value="1"/>
</dbReference>
<evidence type="ECO:0000313" key="2">
    <source>
        <dbReference type="EMBL" id="VBB06538.1"/>
    </source>
</evidence>
<dbReference type="PIRSF" id="PIRSF007510">
    <property type="entry name" value="UCP007510"/>
    <property type="match status" value="1"/>
</dbReference>
<dbReference type="AlphaFoldDB" id="A0A498RBM5"/>
<comment type="similarity">
    <text evidence="1">Belongs to the UPF0340 family.</text>
</comment>
<reference evidence="2 3" key="1">
    <citation type="submission" date="2018-06" db="EMBL/GenBank/DDBJ databases">
        <authorList>
            <person name="Strepis N."/>
        </authorList>
    </citation>
    <scope>NUCLEOTIDE SEQUENCE [LARGE SCALE GENOMIC DNA]</scope>
    <source>
        <strain evidence="2">LUCI</strain>
    </source>
</reference>
<evidence type="ECO:0000256" key="1">
    <source>
        <dbReference type="HAMAP-Rule" id="MF_00800"/>
    </source>
</evidence>
<sequence length="181" mass="19295">MQEALGIDSQVTKAVEELLALAALQPGQILVVGCSTSEVQGVKIGSAGSEEIAADILRSLLTVCRGRNVALAIQCCEHLNRALVVERAVMERYNLEQVSVKPVRKAGGSLAAQAMRDFADPVVVETIQAHAGLDIGCTLIGMHLKRVAVPVRLEQKYVGQALLTAARTRPKLIGGNRAVYE</sequence>
<dbReference type="Proteomes" id="UP000277811">
    <property type="component" value="Unassembled WGS sequence"/>
</dbReference>
<proteinExistence type="inferred from homology"/>
<dbReference type="InterPro" id="IPR028345">
    <property type="entry name" value="Antibiotic_NAT-like"/>
</dbReference>
<keyword evidence="3" id="KW-1185">Reference proteome</keyword>
<organism evidence="2 3">
    <name type="scientific">Lucifera butyrica</name>
    <dbReference type="NCBI Taxonomy" id="1351585"/>
    <lineage>
        <taxon>Bacteria</taxon>
        <taxon>Bacillati</taxon>
        <taxon>Bacillota</taxon>
        <taxon>Negativicutes</taxon>
        <taxon>Veillonellales</taxon>
        <taxon>Veillonellaceae</taxon>
        <taxon>Lucifera</taxon>
    </lineage>
</organism>
<dbReference type="EMBL" id="UPPP01000065">
    <property type="protein sequence ID" value="VBB06538.1"/>
    <property type="molecule type" value="Genomic_DNA"/>
</dbReference>
<gene>
    <name evidence="2" type="ORF">LUCI_1774</name>
</gene>
<name>A0A498RBM5_9FIRM</name>
<keyword evidence="2" id="KW-0808">Transferase</keyword>
<dbReference type="RefSeq" id="WP_122627484.1">
    <property type="nucleotide sequence ID" value="NZ_UPPP01000065.1"/>
</dbReference>
<dbReference type="GO" id="GO:0016740">
    <property type="term" value="F:transferase activity"/>
    <property type="evidence" value="ECO:0007669"/>
    <property type="project" value="UniProtKB-KW"/>
</dbReference>
<dbReference type="HAMAP" id="MF_00800">
    <property type="entry name" value="UPF0340"/>
    <property type="match status" value="1"/>
</dbReference>
<accession>A0A498RBM5</accession>
<evidence type="ECO:0000313" key="3">
    <source>
        <dbReference type="Proteomes" id="UP000277811"/>
    </source>
</evidence>
<dbReference type="NCBIfam" id="TIGR01440">
    <property type="entry name" value="TIGR01440 family protein"/>
    <property type="match status" value="1"/>
</dbReference>
<dbReference type="InterPro" id="IPR006340">
    <property type="entry name" value="DUF436"/>
</dbReference>